<evidence type="ECO:0000313" key="1">
    <source>
        <dbReference type="EMBL" id="SHJ72879.1"/>
    </source>
</evidence>
<dbReference type="GO" id="GO:0003677">
    <property type="term" value="F:DNA binding"/>
    <property type="evidence" value="ECO:0007669"/>
    <property type="project" value="InterPro"/>
</dbReference>
<proteinExistence type="predicted"/>
<sequence length="154" mass="16668">MGAAFFYHLTRGPLERALPMLLERSLANGWRVVVRGTDPGRMDWLDQKLWLGSDEQFLPHGLAGGPHDGLQPVLLTCGADAPNDPACLMAVDGAGVAPEEVQRLERVCILFDGHDEAAVGAARGQWKALTDAGCAAQYWSEESGRWEKKAEKAG</sequence>
<accession>A0A1H0A668</accession>
<dbReference type="AlphaFoldDB" id="A0A1H0A668"/>
<organism evidence="1 2">
    <name type="scientific">Lutimaribacter pacificus</name>
    <dbReference type="NCBI Taxonomy" id="391948"/>
    <lineage>
        <taxon>Bacteria</taxon>
        <taxon>Pseudomonadati</taxon>
        <taxon>Pseudomonadota</taxon>
        <taxon>Alphaproteobacteria</taxon>
        <taxon>Rhodobacterales</taxon>
        <taxon>Roseobacteraceae</taxon>
        <taxon>Lutimaribacter</taxon>
    </lineage>
</organism>
<dbReference type="GO" id="GO:0003887">
    <property type="term" value="F:DNA-directed DNA polymerase activity"/>
    <property type="evidence" value="ECO:0007669"/>
    <property type="project" value="InterPro"/>
</dbReference>
<dbReference type="NCBIfam" id="NF004347">
    <property type="entry name" value="PRK05728.1-4"/>
    <property type="match status" value="1"/>
</dbReference>
<dbReference type="InterPro" id="IPR007459">
    <property type="entry name" value="DNA_pol3_chi"/>
</dbReference>
<gene>
    <name evidence="1" type="ORF">SAMN05444142_1011174</name>
</gene>
<dbReference type="PANTHER" id="PTHR38767:SF1">
    <property type="entry name" value="DNA POLYMERASE III SUBUNIT CHI"/>
    <property type="match status" value="1"/>
</dbReference>
<evidence type="ECO:0000313" key="2">
    <source>
        <dbReference type="Proteomes" id="UP000324252"/>
    </source>
</evidence>
<dbReference type="PANTHER" id="PTHR38767">
    <property type="entry name" value="DNA POLYMERASE III SUBUNIT CHI"/>
    <property type="match status" value="1"/>
</dbReference>
<dbReference type="Pfam" id="PF04364">
    <property type="entry name" value="DNA_pol3_chi"/>
    <property type="match status" value="1"/>
</dbReference>
<dbReference type="GO" id="GO:0032298">
    <property type="term" value="P:positive regulation of DNA-templated DNA replication initiation"/>
    <property type="evidence" value="ECO:0007669"/>
    <property type="project" value="TreeGrafter"/>
</dbReference>
<dbReference type="EMBL" id="FQZZ01000001">
    <property type="protein sequence ID" value="SHJ72879.1"/>
    <property type="molecule type" value="Genomic_DNA"/>
</dbReference>
<name>A0A1H0A668_9RHOB</name>
<dbReference type="SUPFAM" id="SSF102400">
    <property type="entry name" value="DNA polymerase III chi subunit"/>
    <property type="match status" value="1"/>
</dbReference>
<protein>
    <submittedName>
        <fullName evidence="1">DNA polymerase III, chi subunit</fullName>
    </submittedName>
</protein>
<dbReference type="RefSeq" id="WP_149785991.1">
    <property type="nucleotide sequence ID" value="NZ_FNIO01000001.1"/>
</dbReference>
<dbReference type="InterPro" id="IPR036768">
    <property type="entry name" value="PolIII_chi_sf"/>
</dbReference>
<dbReference type="Gene3D" id="3.40.50.10110">
    <property type="entry name" value="DNA polymerase III subunit chi"/>
    <property type="match status" value="1"/>
</dbReference>
<dbReference type="Proteomes" id="UP000324252">
    <property type="component" value="Unassembled WGS sequence"/>
</dbReference>
<keyword evidence="2" id="KW-1185">Reference proteome</keyword>
<dbReference type="GO" id="GO:0006260">
    <property type="term" value="P:DNA replication"/>
    <property type="evidence" value="ECO:0007669"/>
    <property type="project" value="InterPro"/>
</dbReference>
<dbReference type="OrthoDB" id="9795973at2"/>
<reference evidence="1 2" key="1">
    <citation type="submission" date="2016-11" db="EMBL/GenBank/DDBJ databases">
        <authorList>
            <person name="Varghese N."/>
            <person name="Submissions S."/>
        </authorList>
    </citation>
    <scope>NUCLEOTIDE SEQUENCE [LARGE SCALE GENOMIC DNA]</scope>
    <source>
        <strain evidence="1 2">DSM 29620</strain>
    </source>
</reference>